<name>A0A1V9Y4W9_ACHHY</name>
<evidence type="ECO:0000313" key="1">
    <source>
        <dbReference type="EMBL" id="OQR80773.1"/>
    </source>
</evidence>
<evidence type="ECO:0000313" key="2">
    <source>
        <dbReference type="Proteomes" id="UP000243579"/>
    </source>
</evidence>
<gene>
    <name evidence="1" type="ORF">ACHHYP_17215</name>
</gene>
<keyword evidence="2" id="KW-1185">Reference proteome</keyword>
<organism evidence="1 2">
    <name type="scientific">Achlya hypogyna</name>
    <name type="common">Oomycete</name>
    <name type="synonym">Protoachlya hypogyna</name>
    <dbReference type="NCBI Taxonomy" id="1202772"/>
    <lineage>
        <taxon>Eukaryota</taxon>
        <taxon>Sar</taxon>
        <taxon>Stramenopiles</taxon>
        <taxon>Oomycota</taxon>
        <taxon>Saprolegniomycetes</taxon>
        <taxon>Saprolegniales</taxon>
        <taxon>Achlyaceae</taxon>
        <taxon>Achlya</taxon>
    </lineage>
</organism>
<comment type="caution">
    <text evidence="1">The sequence shown here is derived from an EMBL/GenBank/DDBJ whole genome shotgun (WGS) entry which is preliminary data.</text>
</comment>
<dbReference type="EMBL" id="JNBR01002872">
    <property type="protein sequence ID" value="OQR80773.1"/>
    <property type="molecule type" value="Genomic_DNA"/>
</dbReference>
<sequence>MSRIHLDRSYIKNSELRRVASEIASKFDLSGTFSIQPSHAIWNRGIDTTIAATESWPRGAFAAVAVIHGGGNMLALSCGTYKVGLKNCKPPLGTFVAFSRDCHAVAKPKFSKSHGVIVVYYAIYDDTSLDTRVLRSMSPLTLAIASTACEADHEQAVWSTPVKLDGNLFDFCALQRRDLRIVRALVAANCLDIALVEIGSDNCICSARFLGDSVPVVVQEALLQKPISAFRRVNDAGLEARHFVVFWLRRHRVRVLGFRQAMALAEAAITTPTADTMGYGSAVRLATAIVDMVERPSMAELHGNESTPDHVELVTWLAQLGYERPLRSFALYRMPMQWCDVQNLVASFCDALLPLRIRPFITLMLGLLQRIDTSPKNIAAATALVVSFTQLDIPNAAHLVIRCYRNLLPHLLEMRSDQWDSVDGVAIVTDIVRIEAWLDQTPLDIGLCLGAPAAGMLPVVMEQTILDYEAPVLSFWNAVKPCAELMQPLWHVRHVMPAFKVAAIVTHLTADTSSFRYSCRSKFWAVMLALTSTTDAFPSILREVENARESISVIEVWYHYAILSTKPYDPLVADAMWNQVAREVRMIRQDIGAITQLETFHAFLKLVLKVGLPPWRDLVHAMSKLYSRGQWGSSTRFRSFTEQELTHHLLPTVVAVVTSMPDMYEVLRPMLQKLLYDVAAAMPSPPPLVNWALKSVVIPCDCPTCTNVVAFATDATRGWLELLPTATCSKLAHYLKGSTPFMVADGIMLYKENGAATHKFVELSEAMELATKMLSTEDLSSGAATQESIPTAMSVVEGRADNHSHDDHGIAALPTSPMMSNFEEYSTIFGIADFPALNYNDLEDLDDDVDNIVFNFTIDTDEPDALSELFGGDDNYVVEDIFNFDALTGIPHDPAQEPGGVDTDFDNYFIDGTQDIEYFFDNFDDPRGNAYSEYNW</sequence>
<dbReference type="AlphaFoldDB" id="A0A1V9Y4W9"/>
<reference evidence="1 2" key="1">
    <citation type="journal article" date="2014" name="Genome Biol. Evol.">
        <title>The secreted proteins of Achlya hypogyna and Thraustotheca clavata identify the ancestral oomycete secretome and reveal gene acquisitions by horizontal gene transfer.</title>
        <authorList>
            <person name="Misner I."/>
            <person name="Blouin N."/>
            <person name="Leonard G."/>
            <person name="Richards T.A."/>
            <person name="Lane C.E."/>
        </authorList>
    </citation>
    <scope>NUCLEOTIDE SEQUENCE [LARGE SCALE GENOMIC DNA]</scope>
    <source>
        <strain evidence="1 2">ATCC 48635</strain>
    </source>
</reference>
<protein>
    <submittedName>
        <fullName evidence="1">Uncharacterized protein</fullName>
    </submittedName>
</protein>
<dbReference type="Proteomes" id="UP000243579">
    <property type="component" value="Unassembled WGS sequence"/>
</dbReference>
<proteinExistence type="predicted"/>
<accession>A0A1V9Y4W9</accession>